<proteinExistence type="predicted"/>
<gene>
    <name evidence="2" type="ORF">KJ970_04625</name>
</gene>
<dbReference type="Gene3D" id="2.40.50.180">
    <property type="entry name" value="CheA-289, Domain 4"/>
    <property type="match status" value="1"/>
</dbReference>
<dbReference type="GO" id="GO:0007165">
    <property type="term" value="P:signal transduction"/>
    <property type="evidence" value="ECO:0007669"/>
    <property type="project" value="InterPro"/>
</dbReference>
<dbReference type="GO" id="GO:0006935">
    <property type="term" value="P:chemotaxis"/>
    <property type="evidence" value="ECO:0007669"/>
    <property type="project" value="InterPro"/>
</dbReference>
<dbReference type="InterPro" id="IPR002545">
    <property type="entry name" value="CheW-lke_dom"/>
</dbReference>
<organism evidence="2 3">
    <name type="scientific">Eiseniibacteriota bacterium</name>
    <dbReference type="NCBI Taxonomy" id="2212470"/>
    <lineage>
        <taxon>Bacteria</taxon>
        <taxon>Candidatus Eiseniibacteriota</taxon>
    </lineage>
</organism>
<dbReference type="InterPro" id="IPR036061">
    <property type="entry name" value="CheW-like_dom_sf"/>
</dbReference>
<dbReference type="InterPro" id="IPR039315">
    <property type="entry name" value="CheW"/>
</dbReference>
<evidence type="ECO:0000259" key="1">
    <source>
        <dbReference type="PROSITE" id="PS50851"/>
    </source>
</evidence>
<name>A0A948W626_UNCEI</name>
<dbReference type="SUPFAM" id="SSF50341">
    <property type="entry name" value="CheW-like"/>
    <property type="match status" value="1"/>
</dbReference>
<reference evidence="2" key="1">
    <citation type="submission" date="2021-05" db="EMBL/GenBank/DDBJ databases">
        <title>Energy efficiency and biological interactions define the core microbiome of deep oligotrophic groundwater.</title>
        <authorList>
            <person name="Mehrshad M."/>
            <person name="Lopez-Fernandez M."/>
            <person name="Bell E."/>
            <person name="Bernier-Latmani R."/>
            <person name="Bertilsson S."/>
            <person name="Dopson M."/>
        </authorList>
    </citation>
    <scope>NUCLEOTIDE SEQUENCE</scope>
    <source>
        <strain evidence="2">Modern_marine.mb.64</strain>
    </source>
</reference>
<evidence type="ECO:0000313" key="3">
    <source>
        <dbReference type="Proteomes" id="UP000777784"/>
    </source>
</evidence>
<feature type="domain" description="CheW-like" evidence="1">
    <location>
        <begin position="22"/>
        <end position="162"/>
    </location>
</feature>
<dbReference type="SMART" id="SM00260">
    <property type="entry name" value="CheW"/>
    <property type="match status" value="1"/>
</dbReference>
<dbReference type="PANTHER" id="PTHR22617:SF41">
    <property type="entry name" value="CHEMOTAXIS SIGNAL TRANSDUCTION SYSTEM ADAPTOR PROTEIN CHEW"/>
    <property type="match status" value="1"/>
</dbReference>
<accession>A0A948W626</accession>
<dbReference type="GO" id="GO:0005829">
    <property type="term" value="C:cytosol"/>
    <property type="evidence" value="ECO:0007669"/>
    <property type="project" value="TreeGrafter"/>
</dbReference>
<sequence>MDRDGKIEEKSIPEAAGIKNLWGKYLTFYLDNEEYGIEILKVQEIIGKIETTRVPQTPRYIKGVANLRGRIIPVIDLRLMFDLGEVRQSAETCTIVVQASGIVAGIIVDRVSEVLNIPAENTEQTPAFGAGVNTDYIRGIGKSGSGVILFLDIDRICDITEALETLKDAS</sequence>
<protein>
    <submittedName>
        <fullName evidence="2">Chemotaxis protein CheW</fullName>
    </submittedName>
</protein>
<dbReference type="AlphaFoldDB" id="A0A948W626"/>
<dbReference type="Proteomes" id="UP000777784">
    <property type="component" value="Unassembled WGS sequence"/>
</dbReference>
<dbReference type="EMBL" id="JAHJDP010000023">
    <property type="protein sequence ID" value="MBU2690191.1"/>
    <property type="molecule type" value="Genomic_DNA"/>
</dbReference>
<evidence type="ECO:0000313" key="2">
    <source>
        <dbReference type="EMBL" id="MBU2690191.1"/>
    </source>
</evidence>
<dbReference type="CDD" id="cd00732">
    <property type="entry name" value="CheW"/>
    <property type="match status" value="1"/>
</dbReference>
<dbReference type="Gene3D" id="2.30.30.40">
    <property type="entry name" value="SH3 Domains"/>
    <property type="match status" value="1"/>
</dbReference>
<dbReference type="PROSITE" id="PS50851">
    <property type="entry name" value="CHEW"/>
    <property type="match status" value="1"/>
</dbReference>
<comment type="caution">
    <text evidence="2">The sequence shown here is derived from an EMBL/GenBank/DDBJ whole genome shotgun (WGS) entry which is preliminary data.</text>
</comment>
<dbReference type="Pfam" id="PF01584">
    <property type="entry name" value="CheW"/>
    <property type="match status" value="1"/>
</dbReference>
<dbReference type="PANTHER" id="PTHR22617">
    <property type="entry name" value="CHEMOTAXIS SENSOR HISTIDINE KINASE-RELATED"/>
    <property type="match status" value="1"/>
</dbReference>